<keyword evidence="2" id="KW-1185">Reference proteome</keyword>
<protein>
    <submittedName>
        <fullName evidence="1">Uncharacterized protein</fullName>
    </submittedName>
</protein>
<evidence type="ECO:0000313" key="1">
    <source>
        <dbReference type="EMBL" id="MZL78757.1"/>
    </source>
</evidence>
<organism evidence="1 2">
    <name type="scientific">Blautia massiliensis</name>
    <name type="common">ex Durand et al. 2017</name>
    <dbReference type="NCBI Taxonomy" id="1737424"/>
    <lineage>
        <taxon>Bacteria</taxon>
        <taxon>Bacillati</taxon>
        <taxon>Bacillota</taxon>
        <taxon>Clostridia</taxon>
        <taxon>Lachnospirales</taxon>
        <taxon>Lachnospiraceae</taxon>
        <taxon>Blautia</taxon>
    </lineage>
</organism>
<accession>A0ABW9X8B2</accession>
<reference evidence="1 2" key="1">
    <citation type="journal article" date="2019" name="Nat. Med.">
        <title>A library of human gut bacterial isolates paired with longitudinal multiomics data enables mechanistic microbiome research.</title>
        <authorList>
            <person name="Poyet M."/>
            <person name="Groussin M."/>
            <person name="Gibbons S.M."/>
            <person name="Avila-Pacheco J."/>
            <person name="Jiang X."/>
            <person name="Kearney S.M."/>
            <person name="Perrotta A.R."/>
            <person name="Berdy B."/>
            <person name="Zhao S."/>
            <person name="Lieberman T.D."/>
            <person name="Swanson P.K."/>
            <person name="Smith M."/>
            <person name="Roesemann S."/>
            <person name="Alexander J.E."/>
            <person name="Rich S.A."/>
            <person name="Livny J."/>
            <person name="Vlamakis H."/>
            <person name="Clish C."/>
            <person name="Bullock K."/>
            <person name="Deik A."/>
            <person name="Scott J."/>
            <person name="Pierce K.A."/>
            <person name="Xavier R.J."/>
            <person name="Alm E.J."/>
        </authorList>
    </citation>
    <scope>NUCLEOTIDE SEQUENCE [LARGE SCALE GENOMIC DNA]</scope>
    <source>
        <strain evidence="1 2">BIOML-A1</strain>
    </source>
</reference>
<sequence length="469" mass="54084">MDVVESKWYEMDMPLNDVKKLLSANIKTMSRSFIAAGYYMKYIRDRELFRDGGYNSIWEFAEDQYGIKKSAASRWMAMNDKFSKDGNSPILDDKYKDFNKSQLQEMLYLTDEQMEEAEPEMSAKEIRAIRKPPEVEVIAPAQQIDDQIPGQDSIEQHPEYMPGKMTIETATGQNRPPENEIPITPELQIEGFFEALNKGDKERVLTCDINATTYLLEVRYQDVRIRNGKFNYQANSTGIMFNPGSYMECAFTWNELAHELIKRFGKKRKPVKMVSIDAPEKKDNKMPGPAKCITGKSGSGKCGAAAYCDTEYKCCAQCPDDCNSRCGWLEERCQLVAETPDEKQHDCGVYNKIADHPGEATALPVMKNNDQRKEWLRNYKDWGLWYEDKNIGVKYYKYDFENGACLIAEEYILPGTEWMPEHETAFLHLVGGPEPECKGGIPKWTYHARYYKFPNSETELVEFLKELQK</sequence>
<proteinExistence type="predicted"/>
<name>A0ABW9X8B2_9FIRM</name>
<dbReference type="EMBL" id="WWVW01000038">
    <property type="protein sequence ID" value="MZL78757.1"/>
    <property type="molecule type" value="Genomic_DNA"/>
</dbReference>
<dbReference type="RefSeq" id="WP_129976013.1">
    <property type="nucleotide sequence ID" value="NZ_JAAIUS010000010.1"/>
</dbReference>
<gene>
    <name evidence="1" type="ORF">GT718_15690</name>
</gene>
<evidence type="ECO:0000313" key="2">
    <source>
        <dbReference type="Proteomes" id="UP000452293"/>
    </source>
</evidence>
<comment type="caution">
    <text evidence="1">The sequence shown here is derived from an EMBL/GenBank/DDBJ whole genome shotgun (WGS) entry which is preliminary data.</text>
</comment>
<dbReference type="Proteomes" id="UP000452293">
    <property type="component" value="Unassembled WGS sequence"/>
</dbReference>